<dbReference type="Proteomes" id="UP001054945">
    <property type="component" value="Unassembled WGS sequence"/>
</dbReference>
<evidence type="ECO:0000313" key="1">
    <source>
        <dbReference type="EMBL" id="GIX83888.1"/>
    </source>
</evidence>
<dbReference type="Gene3D" id="2.60.40.10">
    <property type="entry name" value="Immunoglobulins"/>
    <property type="match status" value="1"/>
</dbReference>
<accession>A0AAV4NHA1</accession>
<proteinExistence type="predicted"/>
<dbReference type="InterPro" id="IPR013783">
    <property type="entry name" value="Ig-like_fold"/>
</dbReference>
<comment type="caution">
    <text evidence="1">The sequence shown here is derived from an EMBL/GenBank/DDBJ whole genome shotgun (WGS) entry which is preliminary data.</text>
</comment>
<gene>
    <name evidence="1" type="primary">Nphs1_1</name>
    <name evidence="1" type="ORF">CEXT_668911</name>
</gene>
<name>A0AAV4NHA1_CAEEX</name>
<sequence length="143" mass="15794">MPGVFPPKLNTFQAKVLGSRAYFNVSRGAFAHIKLEPVEEDDEGEYRCRIDYKRGRTLNRLVKLNVIEHNEAGIEATDDCGMAAPKGKSCQVTGTAEAIVTSVPSLGFRHSLKTSVECQTMLLRYQHLSYSVKLGIASQPAHK</sequence>
<dbReference type="AlphaFoldDB" id="A0AAV4NHA1"/>
<protein>
    <submittedName>
        <fullName evidence="1">Nephrin</fullName>
    </submittedName>
</protein>
<dbReference type="EMBL" id="BPLR01003380">
    <property type="protein sequence ID" value="GIX83888.1"/>
    <property type="molecule type" value="Genomic_DNA"/>
</dbReference>
<reference evidence="1 2" key="1">
    <citation type="submission" date="2021-06" db="EMBL/GenBank/DDBJ databases">
        <title>Caerostris extrusa draft genome.</title>
        <authorList>
            <person name="Kono N."/>
            <person name="Arakawa K."/>
        </authorList>
    </citation>
    <scope>NUCLEOTIDE SEQUENCE [LARGE SCALE GENOMIC DNA]</scope>
</reference>
<organism evidence="1 2">
    <name type="scientific">Caerostris extrusa</name>
    <name type="common">Bark spider</name>
    <name type="synonym">Caerostris bankana</name>
    <dbReference type="NCBI Taxonomy" id="172846"/>
    <lineage>
        <taxon>Eukaryota</taxon>
        <taxon>Metazoa</taxon>
        <taxon>Ecdysozoa</taxon>
        <taxon>Arthropoda</taxon>
        <taxon>Chelicerata</taxon>
        <taxon>Arachnida</taxon>
        <taxon>Araneae</taxon>
        <taxon>Araneomorphae</taxon>
        <taxon>Entelegynae</taxon>
        <taxon>Araneoidea</taxon>
        <taxon>Araneidae</taxon>
        <taxon>Caerostris</taxon>
    </lineage>
</organism>
<evidence type="ECO:0000313" key="2">
    <source>
        <dbReference type="Proteomes" id="UP001054945"/>
    </source>
</evidence>
<keyword evidence="2" id="KW-1185">Reference proteome</keyword>